<evidence type="ECO:0000313" key="2">
    <source>
        <dbReference type="Proteomes" id="UP000631114"/>
    </source>
</evidence>
<reference evidence="1 2" key="1">
    <citation type="submission" date="2020-10" db="EMBL/GenBank/DDBJ databases">
        <title>The Coptis chinensis genome and diversification of protoberbering-type alkaloids.</title>
        <authorList>
            <person name="Wang B."/>
            <person name="Shu S."/>
            <person name="Song C."/>
            <person name="Liu Y."/>
        </authorList>
    </citation>
    <scope>NUCLEOTIDE SEQUENCE [LARGE SCALE GENOMIC DNA]</scope>
    <source>
        <strain evidence="1">HL-2020</strain>
        <tissue evidence="1">Leaf</tissue>
    </source>
</reference>
<evidence type="ECO:0000313" key="1">
    <source>
        <dbReference type="EMBL" id="KAF9611798.1"/>
    </source>
</evidence>
<dbReference type="InterPro" id="IPR037119">
    <property type="entry name" value="Haem_oxidase_HugZ-like_sf"/>
</dbReference>
<comment type="caution">
    <text evidence="1">The sequence shown here is derived from an EMBL/GenBank/DDBJ whole genome shotgun (WGS) entry which is preliminary data.</text>
</comment>
<dbReference type="Gene3D" id="3.20.180.10">
    <property type="entry name" value="PNP-oxidase-like"/>
    <property type="match status" value="1"/>
</dbReference>
<accession>A0A835LXE1</accession>
<keyword evidence="2" id="KW-1185">Reference proteome</keyword>
<gene>
    <name evidence="1" type="ORF">IFM89_035783</name>
</gene>
<dbReference type="EMBL" id="JADFTS010000004">
    <property type="protein sequence ID" value="KAF9611798.1"/>
    <property type="molecule type" value="Genomic_DNA"/>
</dbReference>
<proteinExistence type="predicted"/>
<dbReference type="Proteomes" id="UP000631114">
    <property type="component" value="Unassembled WGS sequence"/>
</dbReference>
<organism evidence="1 2">
    <name type="scientific">Coptis chinensis</name>
    <dbReference type="NCBI Taxonomy" id="261450"/>
    <lineage>
        <taxon>Eukaryota</taxon>
        <taxon>Viridiplantae</taxon>
        <taxon>Streptophyta</taxon>
        <taxon>Embryophyta</taxon>
        <taxon>Tracheophyta</taxon>
        <taxon>Spermatophyta</taxon>
        <taxon>Magnoliopsida</taxon>
        <taxon>Ranunculales</taxon>
        <taxon>Ranunculaceae</taxon>
        <taxon>Coptidoideae</taxon>
        <taxon>Coptis</taxon>
    </lineage>
</organism>
<name>A0A835LXE1_9MAGN</name>
<dbReference type="AlphaFoldDB" id="A0A835LXE1"/>
<protein>
    <submittedName>
        <fullName evidence="1">Uncharacterized protein</fullName>
    </submittedName>
</protein>
<dbReference type="PANTHER" id="PTHR37375:SF1">
    <property type="entry name" value="DUF2470 DOMAIN-CONTAINING PROTEIN"/>
    <property type="match status" value="1"/>
</dbReference>
<dbReference type="OrthoDB" id="10256706at2759"/>
<dbReference type="SUPFAM" id="SSF50475">
    <property type="entry name" value="FMN-binding split barrel"/>
    <property type="match status" value="1"/>
</dbReference>
<sequence>MKSSSKPIVLTYAQKCKNILVSNWQGQLHTIKADAKGSRNKRSCIAYLAVTRRTILYQSAIASFFMVNTIIDERSSFSVTNPFPGPLASLLRSIKKLPTRVALTGDLVPLKDEKVEYLAESVRKTIFSEQKAISEASYSVSGVLTSSVNCMSRSENLQDVLDGSDPYVVYKFDIRSCTYVDGIGVDHEVERDDIVASKADLLSPCYAKLIDGFNQSQPRRRALMLFCFVYMNVNARDALMLSVDRKGFDVIGKVPSLTTKDEFGEYEWREYRFTFKEEANDMETFCRLLVEMEEEALKKVQIYSGIG</sequence>
<dbReference type="PANTHER" id="PTHR37375">
    <property type="entry name" value="EXPRESSED PROTEIN"/>
    <property type="match status" value="1"/>
</dbReference>